<sequence length="447" mass="51692">MRKFPEHFVWGTATSSFQIEGGRETRGESIWDQFCKNPGKVMNGDHGEVACDHVNRYKDDVQLMKDLNVPWYRFSISWSRIFPNGDRVVNEEGLKFYEDLLTELENRNIKPAVTLYHWDLPQALQDKGGWMNRDIVDEFVHYCDVIFDRFGDRVSNWITHNEPWVVSWLGYGSGEHAPGYRDIPAFLKAAHHVLLSHGMVVNRFRERKLQGEIGITLNLNSSYAFEESASSKEAAVRWDGFLNRWFLDPVFKGQYPADMVQHYGVYTDFSFVKNGDLETISAAVDFLGINYYSISYLTHKSGDWLDAGHESGGHRRTAMGWEVHAKGLSDLLIRLKEDYENPVIYVTENGAAYDDEVTNGEVQDPERVQYLEEHLDACLDAIDAGVDLKGYFAWSFLDNFEWAFGYSKRFGLVYVDFETQQRIPKESAKWFQQVILNNGLKIQQQYN</sequence>
<evidence type="ECO:0000256" key="4">
    <source>
        <dbReference type="ARBA" id="ARBA00022801"/>
    </source>
</evidence>
<dbReference type="InterPro" id="IPR001360">
    <property type="entry name" value="Glyco_hydro_1"/>
</dbReference>
<dbReference type="InterPro" id="IPR017736">
    <property type="entry name" value="Glyco_hydro_1_beta-glucosidase"/>
</dbReference>
<keyword evidence="14" id="KW-1185">Reference proteome</keyword>
<evidence type="ECO:0000256" key="2">
    <source>
        <dbReference type="ARBA" id="ARBA00010838"/>
    </source>
</evidence>
<comment type="similarity">
    <text evidence="2 12">Belongs to the glycosyl hydrolase 1 family.</text>
</comment>
<dbReference type="PRINTS" id="PR00131">
    <property type="entry name" value="GLHYDRLASE1"/>
</dbReference>
<evidence type="ECO:0000256" key="9">
    <source>
        <dbReference type="PIRSR" id="PIRSR617736-1"/>
    </source>
</evidence>
<evidence type="ECO:0000256" key="3">
    <source>
        <dbReference type="ARBA" id="ARBA00012744"/>
    </source>
</evidence>
<feature type="binding site" evidence="10">
    <location>
        <position position="394"/>
    </location>
    <ligand>
        <name>substrate</name>
    </ligand>
</feature>
<dbReference type="FunFam" id="3.20.20.80:FF:000004">
    <property type="entry name" value="Beta-glucosidase 6-phospho-beta-glucosidase"/>
    <property type="match status" value="1"/>
</dbReference>
<keyword evidence="4 12" id="KW-0378">Hydrolase</keyword>
<feature type="active site" description="Proton donor" evidence="9">
    <location>
        <position position="162"/>
    </location>
</feature>
<keyword evidence="7 12" id="KW-0326">Glycosidase</keyword>
<reference evidence="13 14" key="1">
    <citation type="submission" date="2019-03" db="EMBL/GenBank/DDBJ databases">
        <authorList>
            <person name="Yang Y."/>
        </authorList>
    </citation>
    <scope>NUCLEOTIDE SEQUENCE [LARGE SCALE GENOMIC DNA]</scope>
    <source>
        <strain evidence="13 14">ASL-1</strain>
    </source>
</reference>
<dbReference type="InterPro" id="IPR033132">
    <property type="entry name" value="GH_1_N_CS"/>
</dbReference>
<evidence type="ECO:0000256" key="7">
    <source>
        <dbReference type="ARBA" id="ARBA00023295"/>
    </source>
</evidence>
<feature type="binding site" evidence="10">
    <location>
        <begin position="401"/>
        <end position="402"/>
    </location>
    <ligand>
        <name>substrate</name>
    </ligand>
</feature>
<dbReference type="NCBIfam" id="TIGR03356">
    <property type="entry name" value="BGL"/>
    <property type="match status" value="1"/>
</dbReference>
<proteinExistence type="inferred from homology"/>
<dbReference type="OrthoDB" id="9765195at2"/>
<dbReference type="Pfam" id="PF00232">
    <property type="entry name" value="Glyco_hydro_1"/>
    <property type="match status" value="1"/>
</dbReference>
<dbReference type="InterPro" id="IPR018120">
    <property type="entry name" value="Glyco_hydro_1_AS"/>
</dbReference>
<dbReference type="RefSeq" id="WP_134381350.1">
    <property type="nucleotide sequence ID" value="NZ_SORX01000004.1"/>
</dbReference>
<evidence type="ECO:0000256" key="1">
    <source>
        <dbReference type="ARBA" id="ARBA00000448"/>
    </source>
</evidence>
<dbReference type="InterPro" id="IPR017853">
    <property type="entry name" value="GH"/>
</dbReference>
<gene>
    <name evidence="13" type="ORF">E2626_08670</name>
</gene>
<feature type="active site" description="Nucleophile" evidence="9 11">
    <location>
        <position position="348"/>
    </location>
</feature>
<feature type="binding site" evidence="10">
    <location>
        <position position="161"/>
    </location>
    <ligand>
        <name>substrate</name>
    </ligand>
</feature>
<name>A0A4Y8LFP2_9BACL</name>
<dbReference type="PROSITE" id="PS00653">
    <property type="entry name" value="GLYCOSYL_HYDROL_F1_2"/>
    <property type="match status" value="1"/>
</dbReference>
<dbReference type="EC" id="3.2.1.21" evidence="3 12"/>
<feature type="binding site" evidence="10">
    <location>
        <position position="18"/>
    </location>
    <ligand>
        <name>substrate</name>
    </ligand>
</feature>
<evidence type="ECO:0000256" key="5">
    <source>
        <dbReference type="ARBA" id="ARBA00023001"/>
    </source>
</evidence>
<dbReference type="AlphaFoldDB" id="A0A4Y8LFP2"/>
<dbReference type="PROSITE" id="PS00572">
    <property type="entry name" value="GLYCOSYL_HYDROL_F1_1"/>
    <property type="match status" value="1"/>
</dbReference>
<dbReference type="GO" id="GO:0030245">
    <property type="term" value="P:cellulose catabolic process"/>
    <property type="evidence" value="ECO:0007669"/>
    <property type="project" value="UniProtKB-KW"/>
</dbReference>
<evidence type="ECO:0000256" key="12">
    <source>
        <dbReference type="RuleBase" id="RU361175"/>
    </source>
</evidence>
<comment type="caution">
    <text evidence="13">The sequence shown here is derived from an EMBL/GenBank/DDBJ whole genome shotgun (WGS) entry which is preliminary data.</text>
</comment>
<dbReference type="SUPFAM" id="SSF51445">
    <property type="entry name" value="(Trans)glycosidases"/>
    <property type="match status" value="1"/>
</dbReference>
<evidence type="ECO:0000256" key="10">
    <source>
        <dbReference type="PIRSR" id="PIRSR617736-2"/>
    </source>
</evidence>
<dbReference type="PANTHER" id="PTHR10353">
    <property type="entry name" value="GLYCOSYL HYDROLASE"/>
    <property type="match status" value="1"/>
</dbReference>
<evidence type="ECO:0000256" key="8">
    <source>
        <dbReference type="ARBA" id="ARBA00023326"/>
    </source>
</evidence>
<dbReference type="Gene3D" id="3.20.20.80">
    <property type="entry name" value="Glycosidases"/>
    <property type="match status" value="1"/>
</dbReference>
<keyword evidence="5" id="KW-0136">Cellulose degradation</keyword>
<dbReference type="GO" id="GO:0008422">
    <property type="term" value="F:beta-glucosidase activity"/>
    <property type="evidence" value="ECO:0007669"/>
    <property type="project" value="UniProtKB-EC"/>
</dbReference>
<evidence type="ECO:0000313" key="14">
    <source>
        <dbReference type="Proteomes" id="UP000297776"/>
    </source>
</evidence>
<evidence type="ECO:0000256" key="11">
    <source>
        <dbReference type="PROSITE-ProRule" id="PRU10055"/>
    </source>
</evidence>
<protein>
    <recommendedName>
        <fullName evidence="3 12">Beta-glucosidase</fullName>
        <ecNumber evidence="3 12">3.2.1.21</ecNumber>
    </recommendedName>
</protein>
<feature type="binding site" evidence="10">
    <location>
        <position position="117"/>
    </location>
    <ligand>
        <name>substrate</name>
    </ligand>
</feature>
<accession>A0A4Y8LFP2</accession>
<keyword evidence="6" id="KW-0119">Carbohydrate metabolism</keyword>
<comment type="catalytic activity">
    <reaction evidence="1 12">
        <text>Hydrolysis of terminal, non-reducing beta-D-glucosyl residues with release of beta-D-glucose.</text>
        <dbReference type="EC" id="3.2.1.21"/>
    </reaction>
</comment>
<dbReference type="PANTHER" id="PTHR10353:SF36">
    <property type="entry name" value="LP05116P"/>
    <property type="match status" value="1"/>
</dbReference>
<keyword evidence="8" id="KW-0624">Polysaccharide degradation</keyword>
<evidence type="ECO:0000256" key="6">
    <source>
        <dbReference type="ARBA" id="ARBA00023277"/>
    </source>
</evidence>
<evidence type="ECO:0000313" key="13">
    <source>
        <dbReference type="EMBL" id="TFE01634.1"/>
    </source>
</evidence>
<organism evidence="13 14">
    <name type="scientific">Jeotgalibacillus salarius</name>
    <dbReference type="NCBI Taxonomy" id="546023"/>
    <lineage>
        <taxon>Bacteria</taxon>
        <taxon>Bacillati</taxon>
        <taxon>Bacillota</taxon>
        <taxon>Bacilli</taxon>
        <taxon>Bacillales</taxon>
        <taxon>Caryophanaceae</taxon>
        <taxon>Jeotgalibacillus</taxon>
    </lineage>
</organism>
<dbReference type="EMBL" id="SORX01000004">
    <property type="protein sequence ID" value="TFE01634.1"/>
    <property type="molecule type" value="Genomic_DNA"/>
</dbReference>
<dbReference type="Proteomes" id="UP000297776">
    <property type="component" value="Unassembled WGS sequence"/>
</dbReference>
<feature type="binding site" evidence="10">
    <location>
        <position position="292"/>
    </location>
    <ligand>
        <name>substrate</name>
    </ligand>
</feature>